<dbReference type="InterPro" id="IPR049713">
    <property type="entry name" value="Pr6Pr-like"/>
</dbReference>
<dbReference type="AlphaFoldDB" id="A0A841E8Q6"/>
<keyword evidence="4" id="KW-1185">Reference proteome</keyword>
<accession>A0A841E8Q6</accession>
<organism evidence="3 4">
    <name type="scientific">Streptomonospora salina</name>
    <dbReference type="NCBI Taxonomy" id="104205"/>
    <lineage>
        <taxon>Bacteria</taxon>
        <taxon>Bacillati</taxon>
        <taxon>Actinomycetota</taxon>
        <taxon>Actinomycetes</taxon>
        <taxon>Streptosporangiales</taxon>
        <taxon>Nocardiopsidaceae</taxon>
        <taxon>Streptomonospora</taxon>
    </lineage>
</organism>
<feature type="transmembrane region" description="Helical" evidence="2">
    <location>
        <begin position="7"/>
        <end position="27"/>
    </location>
</feature>
<dbReference type="EMBL" id="JACHLY010000001">
    <property type="protein sequence ID" value="MBB5999312.1"/>
    <property type="molecule type" value="Genomic_DNA"/>
</dbReference>
<keyword evidence="2" id="KW-0472">Membrane</keyword>
<evidence type="ECO:0000256" key="1">
    <source>
        <dbReference type="SAM" id="MobiDB-lite"/>
    </source>
</evidence>
<protein>
    <recommendedName>
        <fullName evidence="5">Integral membrane regulator</fullName>
    </recommendedName>
</protein>
<feature type="transmembrane region" description="Helical" evidence="2">
    <location>
        <begin position="185"/>
        <end position="206"/>
    </location>
</feature>
<feature type="transmembrane region" description="Helical" evidence="2">
    <location>
        <begin position="33"/>
        <end position="56"/>
    </location>
</feature>
<dbReference type="RefSeq" id="WP_184636066.1">
    <property type="nucleotide sequence ID" value="NZ_BAABKT010000026.1"/>
</dbReference>
<evidence type="ECO:0000313" key="4">
    <source>
        <dbReference type="Proteomes" id="UP000578077"/>
    </source>
</evidence>
<keyword evidence="2" id="KW-1133">Transmembrane helix</keyword>
<comment type="caution">
    <text evidence="3">The sequence shown here is derived from an EMBL/GenBank/DDBJ whole genome shotgun (WGS) entry which is preliminary data.</text>
</comment>
<feature type="transmembrane region" description="Helical" evidence="2">
    <location>
        <begin position="141"/>
        <end position="165"/>
    </location>
</feature>
<feature type="region of interest" description="Disordered" evidence="1">
    <location>
        <begin position="225"/>
        <end position="253"/>
    </location>
</feature>
<evidence type="ECO:0000256" key="2">
    <source>
        <dbReference type="SAM" id="Phobius"/>
    </source>
</evidence>
<evidence type="ECO:0000313" key="3">
    <source>
        <dbReference type="EMBL" id="MBB5999312.1"/>
    </source>
</evidence>
<evidence type="ECO:0008006" key="5">
    <source>
        <dbReference type="Google" id="ProtNLM"/>
    </source>
</evidence>
<proteinExistence type="predicted"/>
<keyword evidence="2" id="KW-0812">Transmembrane</keyword>
<sequence length="253" mass="26496">MPVAVGLYRAAVAAAAVSGIAMEVARAEALRPFIYFTIQSNTLLAVCFAFAAWAAWRGRPGPPGGLKGAITLYILITGLVFNFVLSDGPTLVPPAGAGELVGEPWWVVDSSDLLHTVAPVLAAADFVLFDRHRRMRWFYAAAWLLYPLAYAVFTTVRGALFPMAGYPYFFLDVSLLGYGGLIRSLLGYGAAFLVLGLALVAADRLLGAPAPERVLRRVRGERSAAAPAAEEAGPGAPAAEAAGPRAAPPGGVV</sequence>
<feature type="transmembrane region" description="Helical" evidence="2">
    <location>
        <begin position="68"/>
        <end position="85"/>
    </location>
</feature>
<name>A0A841E8Q6_9ACTN</name>
<gene>
    <name evidence="3" type="ORF">HNR25_003063</name>
</gene>
<reference evidence="3 4" key="1">
    <citation type="submission" date="2020-08" db="EMBL/GenBank/DDBJ databases">
        <title>Sequencing the genomes of 1000 actinobacteria strains.</title>
        <authorList>
            <person name="Klenk H.-P."/>
        </authorList>
    </citation>
    <scope>NUCLEOTIDE SEQUENCE [LARGE SCALE GENOMIC DNA]</scope>
    <source>
        <strain evidence="3 4">DSM 44593</strain>
    </source>
</reference>
<dbReference type="Proteomes" id="UP000578077">
    <property type="component" value="Unassembled WGS sequence"/>
</dbReference>
<dbReference type="NCBIfam" id="NF038065">
    <property type="entry name" value="Pr6Pr"/>
    <property type="match status" value="1"/>
</dbReference>